<dbReference type="PANTHER" id="PTHR30446:SF0">
    <property type="entry name" value="RECOMBINATION PROTEIN RECR"/>
    <property type="match status" value="1"/>
</dbReference>
<dbReference type="EMBL" id="PFPK01000018">
    <property type="protein sequence ID" value="PIZ95209.1"/>
    <property type="molecule type" value="Genomic_DNA"/>
</dbReference>
<dbReference type="PROSITE" id="PS50880">
    <property type="entry name" value="TOPRIM"/>
    <property type="match status" value="1"/>
</dbReference>
<dbReference type="SUPFAM" id="SSF111304">
    <property type="entry name" value="Recombination protein RecR"/>
    <property type="match status" value="1"/>
</dbReference>
<evidence type="ECO:0000256" key="5">
    <source>
        <dbReference type="ARBA" id="ARBA00023172"/>
    </source>
</evidence>
<dbReference type="AlphaFoldDB" id="A0A2M7V8Q5"/>
<sequence length="198" mass="22602">MPYSRSIEKLIKAFSKLPTVGPRTAERFVFHLLRSGKKDVGELTMALKNLIDNIKSCELCWDFSDQSPCEICSDTRRDQTKICVVTHPQDMQVFEKTGEYKGLYHILRGVIKPGDEQNVKFLKIKELLERVKMPTVEEAILALNPDLPGETTMMFLEKKIKEQNPQTKITRLARGLPMGSDVRYADEITLGSALKNRM</sequence>
<proteinExistence type="inferred from homology"/>
<evidence type="ECO:0000259" key="8">
    <source>
        <dbReference type="PROSITE" id="PS50880"/>
    </source>
</evidence>
<comment type="function">
    <text evidence="7">May play a role in DNA repair. It seems to be involved in an RecBC-independent recombinational process of DNA repair. It may act with RecF and RecO.</text>
</comment>
<evidence type="ECO:0000313" key="10">
    <source>
        <dbReference type="Proteomes" id="UP000228568"/>
    </source>
</evidence>
<evidence type="ECO:0000256" key="2">
    <source>
        <dbReference type="ARBA" id="ARBA00022763"/>
    </source>
</evidence>
<evidence type="ECO:0000313" key="9">
    <source>
        <dbReference type="EMBL" id="PIZ95209.1"/>
    </source>
</evidence>
<dbReference type="PANTHER" id="PTHR30446">
    <property type="entry name" value="RECOMBINATION PROTEIN RECR"/>
    <property type="match status" value="1"/>
</dbReference>
<keyword evidence="4 7" id="KW-0862">Zinc</keyword>
<keyword evidence="1 7" id="KW-0479">Metal-binding</keyword>
<accession>A0A2M7V8Q5</accession>
<dbReference type="InterPro" id="IPR034137">
    <property type="entry name" value="TOPRIM_RecR"/>
</dbReference>
<feature type="zinc finger region" description="C4-type" evidence="7">
    <location>
        <begin position="57"/>
        <end position="72"/>
    </location>
</feature>
<dbReference type="InterPro" id="IPR023627">
    <property type="entry name" value="Rcmb_RecR"/>
</dbReference>
<dbReference type="CDD" id="cd01025">
    <property type="entry name" value="TOPRIM_recR"/>
    <property type="match status" value="1"/>
</dbReference>
<feature type="domain" description="Toprim" evidence="8">
    <location>
        <begin position="80"/>
        <end position="177"/>
    </location>
</feature>
<dbReference type="GO" id="GO:0006310">
    <property type="term" value="P:DNA recombination"/>
    <property type="evidence" value="ECO:0007669"/>
    <property type="project" value="UniProtKB-UniRule"/>
</dbReference>
<dbReference type="Gene3D" id="3.40.1360.10">
    <property type="match status" value="1"/>
</dbReference>
<keyword evidence="3 7" id="KW-0863">Zinc-finger</keyword>
<dbReference type="InterPro" id="IPR015967">
    <property type="entry name" value="Rcmb_RecR_Znf"/>
</dbReference>
<dbReference type="Pfam" id="PF02132">
    <property type="entry name" value="RecR_ZnF"/>
    <property type="match status" value="1"/>
</dbReference>
<gene>
    <name evidence="7" type="primary">recR</name>
    <name evidence="9" type="ORF">COX81_01535</name>
</gene>
<dbReference type="InterPro" id="IPR006171">
    <property type="entry name" value="TOPRIM_dom"/>
</dbReference>
<evidence type="ECO:0000256" key="7">
    <source>
        <dbReference type="HAMAP-Rule" id="MF_00017"/>
    </source>
</evidence>
<dbReference type="NCBIfam" id="TIGR00615">
    <property type="entry name" value="recR"/>
    <property type="match status" value="1"/>
</dbReference>
<dbReference type="Pfam" id="PF13662">
    <property type="entry name" value="Toprim_4"/>
    <property type="match status" value="1"/>
</dbReference>
<keyword evidence="2 7" id="KW-0227">DNA damage</keyword>
<dbReference type="HAMAP" id="MF_00017">
    <property type="entry name" value="RecR"/>
    <property type="match status" value="1"/>
</dbReference>
<evidence type="ECO:0000256" key="1">
    <source>
        <dbReference type="ARBA" id="ARBA00022723"/>
    </source>
</evidence>
<evidence type="ECO:0000256" key="4">
    <source>
        <dbReference type="ARBA" id="ARBA00022833"/>
    </source>
</evidence>
<dbReference type="GO" id="GO:0003677">
    <property type="term" value="F:DNA binding"/>
    <property type="evidence" value="ECO:0007669"/>
    <property type="project" value="UniProtKB-UniRule"/>
</dbReference>
<dbReference type="Gene3D" id="1.10.8.420">
    <property type="entry name" value="RecR Domain 1"/>
    <property type="match status" value="1"/>
</dbReference>
<reference evidence="10" key="1">
    <citation type="submission" date="2017-09" db="EMBL/GenBank/DDBJ databases">
        <title>Depth-based differentiation of microbial function through sediment-hosted aquifers and enrichment of novel symbionts in the deep terrestrial subsurface.</title>
        <authorList>
            <person name="Probst A.J."/>
            <person name="Ladd B."/>
            <person name="Jarett J.K."/>
            <person name="Geller-Mcgrath D.E."/>
            <person name="Sieber C.M.K."/>
            <person name="Emerson J.B."/>
            <person name="Anantharaman K."/>
            <person name="Thomas B.C."/>
            <person name="Malmstrom R."/>
            <person name="Stieglmeier M."/>
            <person name="Klingl A."/>
            <person name="Woyke T."/>
            <person name="Ryan C.M."/>
            <person name="Banfield J.F."/>
        </authorList>
    </citation>
    <scope>NUCLEOTIDE SEQUENCE [LARGE SCALE GENOMIC DNA]</scope>
</reference>
<dbReference type="GO" id="GO:0006281">
    <property type="term" value="P:DNA repair"/>
    <property type="evidence" value="ECO:0007669"/>
    <property type="project" value="UniProtKB-UniRule"/>
</dbReference>
<evidence type="ECO:0000256" key="3">
    <source>
        <dbReference type="ARBA" id="ARBA00022771"/>
    </source>
</evidence>
<dbReference type="Pfam" id="PF21176">
    <property type="entry name" value="RecR_HhH"/>
    <property type="match status" value="1"/>
</dbReference>
<dbReference type="PROSITE" id="PS01300">
    <property type="entry name" value="RECR"/>
    <property type="match status" value="1"/>
</dbReference>
<name>A0A2M7V8Q5_9BACT</name>
<keyword evidence="5 7" id="KW-0233">DNA recombination</keyword>
<dbReference type="Pfam" id="PF21175">
    <property type="entry name" value="RecR_C"/>
    <property type="match status" value="1"/>
</dbReference>
<comment type="similarity">
    <text evidence="7">Belongs to the RecR family.</text>
</comment>
<keyword evidence="6 7" id="KW-0234">DNA repair</keyword>
<comment type="caution">
    <text evidence="9">The sequence shown here is derived from an EMBL/GenBank/DDBJ whole genome shotgun (WGS) entry which is preliminary data.</text>
</comment>
<protein>
    <recommendedName>
        <fullName evidence="7">Recombination protein RecR</fullName>
    </recommendedName>
</protein>
<dbReference type="Proteomes" id="UP000228568">
    <property type="component" value="Unassembled WGS sequence"/>
</dbReference>
<organism evidence="9 10">
    <name type="scientific">Candidatus Magasanikbacteria bacterium CG_4_10_14_0_2_um_filter_37_12</name>
    <dbReference type="NCBI Taxonomy" id="1974637"/>
    <lineage>
        <taxon>Bacteria</taxon>
        <taxon>Candidatus Magasanikiibacteriota</taxon>
    </lineage>
</organism>
<dbReference type="InterPro" id="IPR000093">
    <property type="entry name" value="DNA_Rcmb_RecR"/>
</dbReference>
<dbReference type="GO" id="GO:0008270">
    <property type="term" value="F:zinc ion binding"/>
    <property type="evidence" value="ECO:0007669"/>
    <property type="project" value="UniProtKB-KW"/>
</dbReference>
<evidence type="ECO:0000256" key="6">
    <source>
        <dbReference type="ARBA" id="ARBA00023204"/>
    </source>
</evidence>